<dbReference type="Proteomes" id="UP000813385">
    <property type="component" value="Unassembled WGS sequence"/>
</dbReference>
<sequence length="157" mass="17569">MKFFNVALSLLSLSAAAVAAPVANEDVAVAVRAEGTVAEVPEVVERANCNLHVHWVTNWSEAGWRRYRVKAWADVGGSRGNAHEMLQKWTSLVYTYKSGVFVGVNNLATWYENDNLAFSDLSFWEGSAGHNLYLEFHQVVVNDWRAWSNGCDVDSRF</sequence>
<gene>
    <name evidence="2" type="ORF">B0T11DRAFT_322738</name>
</gene>
<evidence type="ECO:0000256" key="1">
    <source>
        <dbReference type="SAM" id="SignalP"/>
    </source>
</evidence>
<keyword evidence="3" id="KW-1185">Reference proteome</keyword>
<evidence type="ECO:0000313" key="2">
    <source>
        <dbReference type="EMBL" id="KAH7374611.1"/>
    </source>
</evidence>
<keyword evidence="1" id="KW-0732">Signal</keyword>
<protein>
    <submittedName>
        <fullName evidence="2">Uncharacterized protein</fullName>
    </submittedName>
</protein>
<reference evidence="2" key="1">
    <citation type="journal article" date="2021" name="Nat. Commun.">
        <title>Genetic determinants of endophytism in the Arabidopsis root mycobiome.</title>
        <authorList>
            <person name="Mesny F."/>
            <person name="Miyauchi S."/>
            <person name="Thiergart T."/>
            <person name="Pickel B."/>
            <person name="Atanasova L."/>
            <person name="Karlsson M."/>
            <person name="Huettel B."/>
            <person name="Barry K.W."/>
            <person name="Haridas S."/>
            <person name="Chen C."/>
            <person name="Bauer D."/>
            <person name="Andreopoulos W."/>
            <person name="Pangilinan J."/>
            <person name="LaButti K."/>
            <person name="Riley R."/>
            <person name="Lipzen A."/>
            <person name="Clum A."/>
            <person name="Drula E."/>
            <person name="Henrissat B."/>
            <person name="Kohler A."/>
            <person name="Grigoriev I.V."/>
            <person name="Martin F.M."/>
            <person name="Hacquard S."/>
        </authorList>
    </citation>
    <scope>NUCLEOTIDE SEQUENCE</scope>
    <source>
        <strain evidence="2">MPI-CAGE-AT-0016</strain>
    </source>
</reference>
<dbReference type="AlphaFoldDB" id="A0A8K0X794"/>
<proteinExistence type="predicted"/>
<name>A0A8K0X794_9PEZI</name>
<dbReference type="OrthoDB" id="5088981at2759"/>
<organism evidence="2 3">
    <name type="scientific">Plectosphaerella cucumerina</name>
    <dbReference type="NCBI Taxonomy" id="40658"/>
    <lineage>
        <taxon>Eukaryota</taxon>
        <taxon>Fungi</taxon>
        <taxon>Dikarya</taxon>
        <taxon>Ascomycota</taxon>
        <taxon>Pezizomycotina</taxon>
        <taxon>Sordariomycetes</taxon>
        <taxon>Hypocreomycetidae</taxon>
        <taxon>Glomerellales</taxon>
        <taxon>Plectosphaerellaceae</taxon>
        <taxon>Plectosphaerella</taxon>
    </lineage>
</organism>
<dbReference type="EMBL" id="JAGPXD010000001">
    <property type="protein sequence ID" value="KAH7374611.1"/>
    <property type="molecule type" value="Genomic_DNA"/>
</dbReference>
<accession>A0A8K0X794</accession>
<comment type="caution">
    <text evidence="2">The sequence shown here is derived from an EMBL/GenBank/DDBJ whole genome shotgun (WGS) entry which is preliminary data.</text>
</comment>
<feature type="signal peptide" evidence="1">
    <location>
        <begin position="1"/>
        <end position="19"/>
    </location>
</feature>
<feature type="chain" id="PRO_5035429840" evidence="1">
    <location>
        <begin position="20"/>
        <end position="157"/>
    </location>
</feature>
<evidence type="ECO:0000313" key="3">
    <source>
        <dbReference type="Proteomes" id="UP000813385"/>
    </source>
</evidence>